<accession>A0ABT9KSX8</accession>
<proteinExistence type="predicted"/>
<dbReference type="EMBL" id="JAURUE010000001">
    <property type="protein sequence ID" value="MDP9611544.1"/>
    <property type="molecule type" value="Genomic_DNA"/>
</dbReference>
<comment type="caution">
    <text evidence="2">The sequence shown here is derived from an EMBL/GenBank/DDBJ whole genome shotgun (WGS) entry which is preliminary data.</text>
</comment>
<feature type="region of interest" description="Disordered" evidence="1">
    <location>
        <begin position="96"/>
        <end position="151"/>
    </location>
</feature>
<evidence type="ECO:0000313" key="3">
    <source>
        <dbReference type="Proteomes" id="UP001234880"/>
    </source>
</evidence>
<protein>
    <recommendedName>
        <fullName evidence="4">Scaffolding protein</fullName>
    </recommendedName>
</protein>
<dbReference type="Proteomes" id="UP001234880">
    <property type="component" value="Unassembled WGS sequence"/>
</dbReference>
<evidence type="ECO:0000313" key="2">
    <source>
        <dbReference type="EMBL" id="MDP9611544.1"/>
    </source>
</evidence>
<reference evidence="2 3" key="1">
    <citation type="submission" date="2023-07" db="EMBL/GenBank/DDBJ databases">
        <title>Sequencing the genomes of 1000 actinobacteria strains.</title>
        <authorList>
            <person name="Klenk H.-P."/>
        </authorList>
    </citation>
    <scope>NUCLEOTIDE SEQUENCE [LARGE SCALE GENOMIC DNA]</scope>
    <source>
        <strain evidence="2 3">DSM 41600</strain>
    </source>
</reference>
<organism evidence="2 3">
    <name type="scientific">Streptomyces demainii</name>
    <dbReference type="NCBI Taxonomy" id="588122"/>
    <lineage>
        <taxon>Bacteria</taxon>
        <taxon>Bacillati</taxon>
        <taxon>Actinomycetota</taxon>
        <taxon>Actinomycetes</taxon>
        <taxon>Kitasatosporales</taxon>
        <taxon>Streptomycetaceae</taxon>
        <taxon>Streptomyces</taxon>
    </lineage>
</organism>
<feature type="compositionally biased region" description="Polar residues" evidence="1">
    <location>
        <begin position="16"/>
        <end position="27"/>
    </location>
</feature>
<keyword evidence="3" id="KW-1185">Reference proteome</keyword>
<evidence type="ECO:0000256" key="1">
    <source>
        <dbReference type="SAM" id="MobiDB-lite"/>
    </source>
</evidence>
<evidence type="ECO:0008006" key="4">
    <source>
        <dbReference type="Google" id="ProtNLM"/>
    </source>
</evidence>
<feature type="compositionally biased region" description="Low complexity" evidence="1">
    <location>
        <begin position="126"/>
        <end position="140"/>
    </location>
</feature>
<sequence>MSEYSFGYDETDDSTSDLGETGNSQQGPKWFREGLSKLSSQVHELKAENDRLKAEQRRSAVADQLKAKGYAPAAAGLFTGEPEKLDEWLTANGAALAKLPTAPGEQEGGEGEQSAGPPSSTVPADGQEQMQRMQEQGTQGVAPPQGSDKELAAAIAAAKTPEEFAELMRAHGSPYDWS</sequence>
<feature type="region of interest" description="Disordered" evidence="1">
    <location>
        <begin position="1"/>
        <end position="30"/>
    </location>
</feature>
<gene>
    <name evidence="2" type="ORF">JOF35_003821</name>
</gene>
<name>A0ABT9KSX8_9ACTN</name>
<dbReference type="RefSeq" id="WP_307110836.1">
    <property type="nucleotide sequence ID" value="NZ_JAURUE010000001.1"/>
</dbReference>